<protein>
    <recommendedName>
        <fullName evidence="13">Uracil phosphoribosyltransferase</fullName>
        <ecNumber evidence="4">2.4.2.9</ecNumber>
    </recommendedName>
    <alternativeName>
        <fullName evidence="10">UMP pyrophosphorylase</fullName>
    </alternativeName>
    <alternativeName>
        <fullName evidence="14">UPRTase</fullName>
    </alternativeName>
</protein>
<comment type="function">
    <text evidence="12">Catalyzes the conversion of uracil and 5-phospho-alpha-D-ribose 1-diphosphate (PRPP) to UMP and diphosphate.</text>
</comment>
<evidence type="ECO:0000256" key="1">
    <source>
        <dbReference type="ARBA" id="ARBA00001946"/>
    </source>
</evidence>
<dbReference type="AlphaFoldDB" id="A0A1H3ZA86"/>
<evidence type="ECO:0000256" key="2">
    <source>
        <dbReference type="ARBA" id="ARBA00005180"/>
    </source>
</evidence>
<dbReference type="NCBIfam" id="NF001097">
    <property type="entry name" value="PRK00129.1"/>
    <property type="match status" value="1"/>
</dbReference>
<evidence type="ECO:0000256" key="4">
    <source>
        <dbReference type="ARBA" id="ARBA00011894"/>
    </source>
</evidence>
<dbReference type="Proteomes" id="UP000198820">
    <property type="component" value="Unassembled WGS sequence"/>
</dbReference>
<evidence type="ECO:0000256" key="13">
    <source>
        <dbReference type="ARBA" id="ARBA00072146"/>
    </source>
</evidence>
<evidence type="ECO:0000259" key="15">
    <source>
        <dbReference type="Pfam" id="PF14681"/>
    </source>
</evidence>
<dbReference type="RefSeq" id="WP_093241201.1">
    <property type="nucleotide sequence ID" value="NZ_FNQF01000004.1"/>
</dbReference>
<gene>
    <name evidence="16" type="ORF">SAMN05421540_10410</name>
</gene>
<proteinExistence type="inferred from homology"/>
<comment type="catalytic activity">
    <reaction evidence="11">
        <text>UMP + diphosphate = 5-phospho-alpha-D-ribose 1-diphosphate + uracil</text>
        <dbReference type="Rhea" id="RHEA:13017"/>
        <dbReference type="ChEBI" id="CHEBI:17568"/>
        <dbReference type="ChEBI" id="CHEBI:33019"/>
        <dbReference type="ChEBI" id="CHEBI:57865"/>
        <dbReference type="ChEBI" id="CHEBI:58017"/>
        <dbReference type="EC" id="2.4.2.9"/>
    </reaction>
</comment>
<keyword evidence="7 16" id="KW-0808">Transferase</keyword>
<dbReference type="InterPro" id="IPR050137">
    <property type="entry name" value="PyrR_bifunctional"/>
</dbReference>
<evidence type="ECO:0000313" key="16">
    <source>
        <dbReference type="EMBL" id="SEA20666.1"/>
    </source>
</evidence>
<dbReference type="CDD" id="cd06223">
    <property type="entry name" value="PRTases_typeI"/>
    <property type="match status" value="1"/>
</dbReference>
<keyword evidence="17" id="KW-1185">Reference proteome</keyword>
<keyword evidence="5" id="KW-0021">Allosteric enzyme</keyword>
<reference evidence="16 17" key="1">
    <citation type="submission" date="2016-10" db="EMBL/GenBank/DDBJ databases">
        <authorList>
            <person name="de Groot N.N."/>
        </authorList>
    </citation>
    <scope>NUCLEOTIDE SEQUENCE [LARGE SCALE GENOMIC DNA]</scope>
    <source>
        <strain evidence="16 17">DSM 23581</strain>
    </source>
</reference>
<comment type="similarity">
    <text evidence="3">Belongs to the UPRTase family.</text>
</comment>
<dbReference type="EMBL" id="FNQF01000004">
    <property type="protein sequence ID" value="SEA20666.1"/>
    <property type="molecule type" value="Genomic_DNA"/>
</dbReference>
<evidence type="ECO:0000313" key="17">
    <source>
        <dbReference type="Proteomes" id="UP000198820"/>
    </source>
</evidence>
<evidence type="ECO:0000256" key="11">
    <source>
        <dbReference type="ARBA" id="ARBA00052919"/>
    </source>
</evidence>
<evidence type="ECO:0000256" key="12">
    <source>
        <dbReference type="ARBA" id="ARBA00056901"/>
    </source>
</evidence>
<dbReference type="Pfam" id="PF14681">
    <property type="entry name" value="UPRTase"/>
    <property type="match status" value="1"/>
</dbReference>
<name>A0A1H3ZA86_9FLAO</name>
<dbReference type="FunFam" id="3.40.50.2020:FF:000023">
    <property type="entry name" value="Probable uracil phosphoribosyltransferase"/>
    <property type="match status" value="1"/>
</dbReference>
<evidence type="ECO:0000256" key="7">
    <source>
        <dbReference type="ARBA" id="ARBA00022679"/>
    </source>
</evidence>
<dbReference type="EC" id="2.4.2.9" evidence="4"/>
<keyword evidence="6 16" id="KW-0328">Glycosyltransferase</keyword>
<comment type="pathway">
    <text evidence="2">Pyrimidine metabolism; UMP biosynthesis via salvage pathway; UMP from uracil: step 1/1.</text>
</comment>
<evidence type="ECO:0000256" key="5">
    <source>
        <dbReference type="ARBA" id="ARBA00022533"/>
    </source>
</evidence>
<dbReference type="PANTHER" id="PTHR11608:SF0">
    <property type="entry name" value="BIFUNCTIONAL PROTEIN PYRR"/>
    <property type="match status" value="1"/>
</dbReference>
<dbReference type="InterPro" id="IPR029057">
    <property type="entry name" value="PRTase-like"/>
</dbReference>
<evidence type="ECO:0000256" key="10">
    <source>
        <dbReference type="ARBA" id="ARBA00031082"/>
    </source>
</evidence>
<comment type="cofactor">
    <cofactor evidence="1">
        <name>Mg(2+)</name>
        <dbReference type="ChEBI" id="CHEBI:18420"/>
    </cofactor>
</comment>
<dbReference type="Gene3D" id="3.40.50.2020">
    <property type="match status" value="1"/>
</dbReference>
<organism evidence="16 17">
    <name type="scientific">Psychroflexus halocasei</name>
    <dbReference type="NCBI Taxonomy" id="908615"/>
    <lineage>
        <taxon>Bacteria</taxon>
        <taxon>Pseudomonadati</taxon>
        <taxon>Bacteroidota</taxon>
        <taxon>Flavobacteriia</taxon>
        <taxon>Flavobacteriales</taxon>
        <taxon>Flavobacteriaceae</taxon>
        <taxon>Psychroflexus</taxon>
    </lineage>
</organism>
<dbReference type="STRING" id="908615.SAMN05421540_10410"/>
<keyword evidence="9" id="KW-0342">GTP-binding</keyword>
<dbReference type="SUPFAM" id="SSF53271">
    <property type="entry name" value="PRTase-like"/>
    <property type="match status" value="1"/>
</dbReference>
<evidence type="ECO:0000256" key="6">
    <source>
        <dbReference type="ARBA" id="ARBA00022676"/>
    </source>
</evidence>
<feature type="domain" description="Phosphoribosyltransferase" evidence="15">
    <location>
        <begin position="14"/>
        <end position="212"/>
    </location>
</feature>
<dbReference type="InterPro" id="IPR000836">
    <property type="entry name" value="PRTase_dom"/>
</dbReference>
<evidence type="ECO:0000256" key="14">
    <source>
        <dbReference type="ARBA" id="ARBA00079807"/>
    </source>
</evidence>
<accession>A0A1H3ZA86</accession>
<evidence type="ECO:0000256" key="3">
    <source>
        <dbReference type="ARBA" id="ARBA00009516"/>
    </source>
</evidence>
<keyword evidence="8" id="KW-0547">Nucleotide-binding</keyword>
<sequence>MILKTFDNEPSLMTGFLNEIRDKNIQSDRMRFRRNIERIGEIMAYEVSKCLHYEESQTETSLGIKKTHELQDKVVICSILRAGLSLHQGVMNYFDMSDSGFISANRVNTDKGVKVELAYKSLPIIDGKTLLLVDPMLATGISMLESIKELHKICKPEKLHILAVVAAPEGVEYLGQHLDDDVTLWVATMDEGLNEKKYIVPGLGDAGDLAYGPKI</sequence>
<dbReference type="PANTHER" id="PTHR11608">
    <property type="entry name" value="BIFUNCTIONAL PROTEIN PYRR"/>
    <property type="match status" value="1"/>
</dbReference>
<evidence type="ECO:0000256" key="9">
    <source>
        <dbReference type="ARBA" id="ARBA00023134"/>
    </source>
</evidence>
<dbReference type="GO" id="GO:0005525">
    <property type="term" value="F:GTP binding"/>
    <property type="evidence" value="ECO:0007669"/>
    <property type="project" value="UniProtKB-KW"/>
</dbReference>
<dbReference type="GO" id="GO:0004845">
    <property type="term" value="F:uracil phosphoribosyltransferase activity"/>
    <property type="evidence" value="ECO:0007669"/>
    <property type="project" value="UniProtKB-EC"/>
</dbReference>
<evidence type="ECO:0000256" key="8">
    <source>
        <dbReference type="ARBA" id="ARBA00022741"/>
    </source>
</evidence>